<evidence type="ECO:0000256" key="2">
    <source>
        <dbReference type="ARBA" id="ARBA00022737"/>
    </source>
</evidence>
<evidence type="ECO:0000313" key="8">
    <source>
        <dbReference type="Proteomes" id="UP000199626"/>
    </source>
</evidence>
<accession>A0A1G6DLA5</accession>
<dbReference type="SUPFAM" id="SSF48452">
    <property type="entry name" value="TPR-like"/>
    <property type="match status" value="1"/>
</dbReference>
<evidence type="ECO:0000256" key="4">
    <source>
        <dbReference type="PIRNR" id="PIRNR004654"/>
    </source>
</evidence>
<dbReference type="AlphaFoldDB" id="A0A1G6DLA5"/>
<dbReference type="InterPro" id="IPR023605">
    <property type="entry name" value="Lipoprotein_NlpI"/>
</dbReference>
<comment type="function">
    <text evidence="4">May be involved in cell division.</text>
</comment>
<dbReference type="PANTHER" id="PTHR45586">
    <property type="entry name" value="TPR REPEAT-CONTAINING PROTEIN PA4667"/>
    <property type="match status" value="1"/>
</dbReference>
<dbReference type="NCBIfam" id="NF008391">
    <property type="entry name" value="PRK11189.1"/>
    <property type="match status" value="1"/>
</dbReference>
<keyword evidence="3 5" id="KW-0802">TPR repeat</keyword>
<dbReference type="Gene3D" id="1.25.40.10">
    <property type="entry name" value="Tetratricopeptide repeat domain"/>
    <property type="match status" value="1"/>
</dbReference>
<dbReference type="PANTHER" id="PTHR45586:SF1">
    <property type="entry name" value="LIPOPOLYSACCHARIDE ASSEMBLY PROTEIN B"/>
    <property type="match status" value="1"/>
</dbReference>
<keyword evidence="8" id="KW-1185">Reference proteome</keyword>
<dbReference type="SMART" id="SM00028">
    <property type="entry name" value="TPR"/>
    <property type="match status" value="4"/>
</dbReference>
<dbReference type="RefSeq" id="WP_092593693.1">
    <property type="nucleotide sequence ID" value="NZ_FMXN01000011.1"/>
</dbReference>
<evidence type="ECO:0000256" key="1">
    <source>
        <dbReference type="ARBA" id="ARBA00022475"/>
    </source>
</evidence>
<dbReference type="InterPro" id="IPR051012">
    <property type="entry name" value="CellSynth/LPSAsmb/PSIAsmb"/>
</dbReference>
<feature type="signal peptide" evidence="6">
    <location>
        <begin position="1"/>
        <end position="19"/>
    </location>
</feature>
<dbReference type="STRING" id="1159017.SAMN02927930_01761"/>
<keyword evidence="1 4" id="KW-1003">Cell membrane</keyword>
<evidence type="ECO:0000256" key="5">
    <source>
        <dbReference type="PROSITE-ProRule" id="PRU00339"/>
    </source>
</evidence>
<dbReference type="InterPro" id="IPR011990">
    <property type="entry name" value="TPR-like_helical_dom_sf"/>
</dbReference>
<feature type="repeat" description="TPR" evidence="5">
    <location>
        <begin position="70"/>
        <end position="103"/>
    </location>
</feature>
<dbReference type="PROSITE" id="PS50005">
    <property type="entry name" value="TPR"/>
    <property type="match status" value="2"/>
</dbReference>
<comment type="subunit">
    <text evidence="4">Homodimer.</text>
</comment>
<protein>
    <recommendedName>
        <fullName evidence="4">Lipoprotein NlpI</fullName>
    </recommendedName>
</protein>
<organism evidence="7 8">
    <name type="scientific">Pseudidiomarina indica</name>
    <dbReference type="NCBI Taxonomy" id="1159017"/>
    <lineage>
        <taxon>Bacteria</taxon>
        <taxon>Pseudomonadati</taxon>
        <taxon>Pseudomonadota</taxon>
        <taxon>Gammaproteobacteria</taxon>
        <taxon>Alteromonadales</taxon>
        <taxon>Idiomarinaceae</taxon>
        <taxon>Pseudidiomarina</taxon>
    </lineage>
</organism>
<dbReference type="InterPro" id="IPR019734">
    <property type="entry name" value="TPR_rpt"/>
</dbReference>
<keyword evidence="7" id="KW-0449">Lipoprotein</keyword>
<keyword evidence="6" id="KW-0732">Signal</keyword>
<dbReference type="EMBL" id="FMXN01000011">
    <property type="protein sequence ID" value="SDB45974.1"/>
    <property type="molecule type" value="Genomic_DNA"/>
</dbReference>
<dbReference type="OrthoDB" id="509324at2"/>
<keyword evidence="4" id="KW-0472">Membrane</keyword>
<evidence type="ECO:0000256" key="6">
    <source>
        <dbReference type="SAM" id="SignalP"/>
    </source>
</evidence>
<dbReference type="PIRSF" id="PIRSF004654">
    <property type="entry name" value="NlpI"/>
    <property type="match status" value="1"/>
</dbReference>
<gene>
    <name evidence="7" type="ORF">SAMN02927930_01761</name>
</gene>
<dbReference type="GO" id="GO:0005886">
    <property type="term" value="C:plasma membrane"/>
    <property type="evidence" value="ECO:0007669"/>
    <property type="project" value="UniProtKB-SubCell"/>
</dbReference>
<feature type="chain" id="PRO_5011483327" description="Lipoprotein NlpI" evidence="6">
    <location>
        <begin position="20"/>
        <end position="301"/>
    </location>
</feature>
<sequence length="301" mass="34615">MKLRMGFVAIMLASVIGCAQTTSTTTATALMNLAVVKPDEPDMRYQVEIAKINELLANEAELSIPTEGQADLKYRRGSLYDALGLYGLARYDFHQALEHNPRLASAYNYLGIHYTAIQEYGYAYEMFDAVLELDPEHPYGVLNRALTSYYDDRIDWAIKDFNTALEQSPNDAYRVIWLYFAEAEKDPATARLNLAKRRLDFANQEWGWYLVDLILGAIDDDRFIQEYALRELSDDETPAERMCETYFYLGKLRQLDGDFATAEVYFRMALSTHVPFFLEYRYANLELHRTALAREASAQSE</sequence>
<keyword evidence="2" id="KW-0677">Repeat</keyword>
<dbReference type="Proteomes" id="UP000199626">
    <property type="component" value="Unassembled WGS sequence"/>
</dbReference>
<reference evidence="8" key="1">
    <citation type="submission" date="2016-10" db="EMBL/GenBank/DDBJ databases">
        <authorList>
            <person name="Varghese N."/>
            <person name="Submissions S."/>
        </authorList>
    </citation>
    <scope>NUCLEOTIDE SEQUENCE [LARGE SCALE GENOMIC DNA]</scope>
    <source>
        <strain evidence="8">CGMCC 1.10824</strain>
    </source>
</reference>
<proteinExistence type="predicted"/>
<name>A0A1G6DLA5_9GAMM</name>
<evidence type="ECO:0000313" key="7">
    <source>
        <dbReference type="EMBL" id="SDB45974.1"/>
    </source>
</evidence>
<comment type="subcellular location">
    <subcellularLocation>
        <location evidence="4">Cell membrane</location>
    </subcellularLocation>
</comment>
<feature type="repeat" description="TPR" evidence="5">
    <location>
        <begin position="104"/>
        <end position="137"/>
    </location>
</feature>
<evidence type="ECO:0000256" key="3">
    <source>
        <dbReference type="ARBA" id="ARBA00022803"/>
    </source>
</evidence>
<dbReference type="PROSITE" id="PS51257">
    <property type="entry name" value="PROKAR_LIPOPROTEIN"/>
    <property type="match status" value="1"/>
</dbReference>